<dbReference type="Proteomes" id="UP001501676">
    <property type="component" value="Unassembled WGS sequence"/>
</dbReference>
<dbReference type="PANTHER" id="PTHR43569:SF2">
    <property type="entry name" value="AMIDOHYDROLASE-RELATED DOMAIN-CONTAINING PROTEIN"/>
    <property type="match status" value="1"/>
</dbReference>
<comment type="similarity">
    <text evidence="1">Belongs to the metallo-dependent hydrolases superfamily.</text>
</comment>
<dbReference type="InterPro" id="IPR052350">
    <property type="entry name" value="Metallo-dep_Lactonases"/>
</dbReference>
<accession>A0ABP6SY60</accession>
<evidence type="ECO:0000259" key="2">
    <source>
        <dbReference type="Pfam" id="PF04909"/>
    </source>
</evidence>
<dbReference type="InterPro" id="IPR006680">
    <property type="entry name" value="Amidohydro-rel"/>
</dbReference>
<organism evidence="3 4">
    <name type="scientific">Cryptosporangium minutisporangium</name>
    <dbReference type="NCBI Taxonomy" id="113569"/>
    <lineage>
        <taxon>Bacteria</taxon>
        <taxon>Bacillati</taxon>
        <taxon>Actinomycetota</taxon>
        <taxon>Actinomycetes</taxon>
        <taxon>Cryptosporangiales</taxon>
        <taxon>Cryptosporangiaceae</taxon>
        <taxon>Cryptosporangium</taxon>
    </lineage>
</organism>
<comment type="caution">
    <text evidence="3">The sequence shown here is derived from an EMBL/GenBank/DDBJ whole genome shotgun (WGS) entry which is preliminary data.</text>
</comment>
<dbReference type="Pfam" id="PF04909">
    <property type="entry name" value="Amidohydro_2"/>
    <property type="match status" value="1"/>
</dbReference>
<protein>
    <submittedName>
        <fullName evidence="3">Amidohydrolase family protein</fullName>
    </submittedName>
</protein>
<feature type="domain" description="Amidohydrolase-related" evidence="2">
    <location>
        <begin position="4"/>
        <end position="277"/>
    </location>
</feature>
<proteinExistence type="inferred from homology"/>
<sequence>MTVVDAHQHLWNPATADYPWLTPDLVPLDRVFTQADVADQLRAAGVDRTVLVQAADNVADTENMLREAAADPTIAGVVAWIPLARPDDAAALLDRWAGGPIVGVRHMVHRDPDPKWLLRADVADGLALLAERGLTFDVCAETPELLAQVPALAAAHPTLTLVVDHLGKPPIRSRGWEPWAGLLRDAAAAPTVVAKLSGLNTAAEDGWTAASFQPYVDHALEVFGPARLMYGGDWPFALLAADSYAHVHAALRGTVTALDPDARDAVLGGTAERIYRLTPEGH</sequence>
<dbReference type="InterPro" id="IPR032466">
    <property type="entry name" value="Metal_Hydrolase"/>
</dbReference>
<dbReference type="SUPFAM" id="SSF51556">
    <property type="entry name" value="Metallo-dependent hydrolases"/>
    <property type="match status" value="1"/>
</dbReference>
<keyword evidence="4" id="KW-1185">Reference proteome</keyword>
<evidence type="ECO:0000313" key="4">
    <source>
        <dbReference type="Proteomes" id="UP001501676"/>
    </source>
</evidence>
<dbReference type="RefSeq" id="WP_345729139.1">
    <property type="nucleotide sequence ID" value="NZ_BAAAYN010000023.1"/>
</dbReference>
<name>A0ABP6SY60_9ACTN</name>
<evidence type="ECO:0000256" key="1">
    <source>
        <dbReference type="ARBA" id="ARBA00038310"/>
    </source>
</evidence>
<dbReference type="EMBL" id="BAAAYN010000023">
    <property type="protein sequence ID" value="GAA3388422.1"/>
    <property type="molecule type" value="Genomic_DNA"/>
</dbReference>
<reference evidence="4" key="1">
    <citation type="journal article" date="2019" name="Int. J. Syst. Evol. Microbiol.">
        <title>The Global Catalogue of Microorganisms (GCM) 10K type strain sequencing project: providing services to taxonomists for standard genome sequencing and annotation.</title>
        <authorList>
            <consortium name="The Broad Institute Genomics Platform"/>
            <consortium name="The Broad Institute Genome Sequencing Center for Infectious Disease"/>
            <person name="Wu L."/>
            <person name="Ma J."/>
        </authorList>
    </citation>
    <scope>NUCLEOTIDE SEQUENCE [LARGE SCALE GENOMIC DNA]</scope>
    <source>
        <strain evidence="4">JCM 9458</strain>
    </source>
</reference>
<dbReference type="PANTHER" id="PTHR43569">
    <property type="entry name" value="AMIDOHYDROLASE"/>
    <property type="match status" value="1"/>
</dbReference>
<gene>
    <name evidence="3" type="ORF">GCM10020369_34540</name>
</gene>
<dbReference type="Gene3D" id="3.20.20.140">
    <property type="entry name" value="Metal-dependent hydrolases"/>
    <property type="match status" value="1"/>
</dbReference>
<evidence type="ECO:0000313" key="3">
    <source>
        <dbReference type="EMBL" id="GAA3388422.1"/>
    </source>
</evidence>